<dbReference type="PIRSF" id="PIRSF029171">
    <property type="entry name" value="Esterase_LipA"/>
    <property type="match status" value="1"/>
</dbReference>
<dbReference type="SUPFAM" id="SSF53474">
    <property type="entry name" value="alpha/beta-Hydrolases"/>
    <property type="match status" value="1"/>
</dbReference>
<name>A0AAE3H7W8_9BACT</name>
<dbReference type="PANTHER" id="PTHR34853:SF1">
    <property type="entry name" value="LIPASE 5"/>
    <property type="match status" value="1"/>
</dbReference>
<sequence length="397" mass="43976">MRGKSVLSLKWLFFVLVFFVSCEEDDVLEFDNYLVSSTEVKKFTKAEFLTTLSSTFGAQSAQVSFLVRSGISLHKISYLTKTPEGNQITASGAIIVPTDLTEALALGSVQHGTISDNSQAPSYFNTQSEAALGQFFASTGLIIAMPDYLGYGDSQNYPHPYEHKTGLAQPNVDFLLAVKEFIKKEGIKWNNNLLLAGYSEGGYATLATQKLIEEKYSSQFNLKASSCGAGAYDKTKTLESFINSKTSGESTNNRSYIWVLLTYDRLYGFNRPVTDYFVEPYASDIKINKQNVTIAKSFDEILNPTFVAGLKNKTEAKWLEAIKDNDITEWKSKIPTRLYHGDADTFVPFFNSESAQKGMTAKGSSQVTLERIGGGTHGSSIQFFLLGTLDLFNTYKN</sequence>
<dbReference type="PANTHER" id="PTHR34853">
    <property type="match status" value="1"/>
</dbReference>
<dbReference type="InterPro" id="IPR005152">
    <property type="entry name" value="Lipase_secreted"/>
</dbReference>
<gene>
    <name evidence="1" type="ORF">EGI31_23235</name>
</gene>
<dbReference type="InterPro" id="IPR029058">
    <property type="entry name" value="AB_hydrolase_fold"/>
</dbReference>
<comment type="caution">
    <text evidence="1">The sequence shown here is derived from an EMBL/GenBank/DDBJ whole genome shotgun (WGS) entry which is preliminary data.</text>
</comment>
<evidence type="ECO:0000313" key="1">
    <source>
        <dbReference type="EMBL" id="MCP9765860.1"/>
    </source>
</evidence>
<dbReference type="GO" id="GO:0016042">
    <property type="term" value="P:lipid catabolic process"/>
    <property type="evidence" value="ECO:0007669"/>
    <property type="project" value="InterPro"/>
</dbReference>
<dbReference type="Gene3D" id="1.10.260.160">
    <property type="match status" value="1"/>
</dbReference>
<dbReference type="AlphaFoldDB" id="A0AAE3H7W8"/>
<dbReference type="EMBL" id="RJUF01000193">
    <property type="protein sequence ID" value="MCP9765860.1"/>
    <property type="molecule type" value="Genomic_DNA"/>
</dbReference>
<accession>A0AAE3H7W8</accession>
<dbReference type="Pfam" id="PF03583">
    <property type="entry name" value="LIP"/>
    <property type="match status" value="1"/>
</dbReference>
<dbReference type="Proteomes" id="UP001204144">
    <property type="component" value="Unassembled WGS sequence"/>
</dbReference>
<proteinExistence type="predicted"/>
<protein>
    <submittedName>
        <fullName evidence="1">Phospholipase</fullName>
    </submittedName>
</protein>
<dbReference type="Gene3D" id="3.40.50.1820">
    <property type="entry name" value="alpha/beta hydrolase"/>
    <property type="match status" value="1"/>
</dbReference>
<reference evidence="1 2" key="1">
    <citation type="submission" date="2018-11" db="EMBL/GenBank/DDBJ databases">
        <title>Novel bacteria species description.</title>
        <authorList>
            <person name="Han J.-H."/>
        </authorList>
    </citation>
    <scope>NUCLEOTIDE SEQUENCE [LARGE SCALE GENOMIC DNA]</scope>
    <source>
        <strain evidence="1 2">KCTC23259</strain>
    </source>
</reference>
<dbReference type="GO" id="GO:0004806">
    <property type="term" value="F:triacylglycerol lipase activity"/>
    <property type="evidence" value="ECO:0007669"/>
    <property type="project" value="InterPro"/>
</dbReference>
<organism evidence="1 2">
    <name type="scientific">Lacihabitans soyangensis</name>
    <dbReference type="NCBI Taxonomy" id="869394"/>
    <lineage>
        <taxon>Bacteria</taxon>
        <taxon>Pseudomonadati</taxon>
        <taxon>Bacteroidota</taxon>
        <taxon>Cytophagia</taxon>
        <taxon>Cytophagales</taxon>
        <taxon>Leadbetterellaceae</taxon>
        <taxon>Lacihabitans</taxon>
    </lineage>
</organism>
<evidence type="ECO:0000313" key="2">
    <source>
        <dbReference type="Proteomes" id="UP001204144"/>
    </source>
</evidence>
<dbReference type="PROSITE" id="PS51257">
    <property type="entry name" value="PROKAR_LIPOPROTEIN"/>
    <property type="match status" value="1"/>
</dbReference>
<keyword evidence="2" id="KW-1185">Reference proteome</keyword>
<dbReference type="RefSeq" id="WP_255039561.1">
    <property type="nucleotide sequence ID" value="NZ_RJUF01000193.1"/>
</dbReference>